<dbReference type="OMA" id="QWAIADI"/>
<dbReference type="KEGG" id="egl:EGR_07677"/>
<dbReference type="OrthoDB" id="10316370at2759"/>
<evidence type="ECO:0000313" key="3">
    <source>
        <dbReference type="Proteomes" id="UP000019149"/>
    </source>
</evidence>
<dbReference type="PROSITE" id="PS50181">
    <property type="entry name" value="FBOX"/>
    <property type="match status" value="1"/>
</dbReference>
<reference evidence="2 3" key="1">
    <citation type="journal article" date="2013" name="Nat. Genet.">
        <title>The genome of the hydatid tapeworm Echinococcus granulosus.</title>
        <authorList>
            <person name="Zheng H."/>
            <person name="Zhang W."/>
            <person name="Zhang L."/>
            <person name="Zhang Z."/>
            <person name="Li J."/>
            <person name="Lu G."/>
            <person name="Zhu Y."/>
            <person name="Wang Y."/>
            <person name="Huang Y."/>
            <person name="Liu J."/>
            <person name="Kang H."/>
            <person name="Chen J."/>
            <person name="Wang L."/>
            <person name="Chen A."/>
            <person name="Yu S."/>
            <person name="Gao Z."/>
            <person name="Jin L."/>
            <person name="Gu W."/>
            <person name="Wang Z."/>
            <person name="Zhao L."/>
            <person name="Shi B."/>
            <person name="Wen H."/>
            <person name="Lin R."/>
            <person name="Jones M.K."/>
            <person name="Brejova B."/>
            <person name="Vinar T."/>
            <person name="Zhao G."/>
            <person name="McManus D.P."/>
            <person name="Chen Z."/>
            <person name="Zhou Y."/>
            <person name="Wang S."/>
        </authorList>
    </citation>
    <scope>NUCLEOTIDE SEQUENCE [LARGE SCALE GENOMIC DNA]</scope>
</reference>
<feature type="domain" description="F-box" evidence="1">
    <location>
        <begin position="1"/>
        <end position="47"/>
    </location>
</feature>
<dbReference type="InterPro" id="IPR001810">
    <property type="entry name" value="F-box_dom"/>
</dbReference>
<sequence>MNLLQRLPEIILKEICRYLSITDLINVCIAYPRMESMLNYTIFSRQMREYLSRTQWLDTVLFHTLRPTLDKAEQPALKTAILHHIREIKRRDRLNANPRQSSRVIKFLVFRSRRIDRPLLDHLFDTILSLTDENGSPLLKPEGKNDSFWKVTGNISSYPILIHIYTFDDYYKRQFCLLFDSLFSAYDCVLSVIQFESDKYKYLSEIDDIASMTASVTTYREPLMLVLAASMEATATPEAAEDNDQYDRLSRLGRRIDTSLTPNSSLAALNLSQWCVWRIYQREGKFTNVLRALQWAIADITGADAVWERRRFKAQSDTPSTSHGTQ</sequence>
<proteinExistence type="predicted"/>
<name>W6U8F1_ECHGR</name>
<keyword evidence="3" id="KW-1185">Reference proteome</keyword>
<comment type="caution">
    <text evidence="2">The sequence shown here is derived from an EMBL/GenBank/DDBJ whole genome shotgun (WGS) entry which is preliminary data.</text>
</comment>
<dbReference type="CTD" id="36343392"/>
<dbReference type="RefSeq" id="XP_024348631.1">
    <property type="nucleotide sequence ID" value="XM_024496926.1"/>
</dbReference>
<dbReference type="EMBL" id="APAU02000084">
    <property type="protein sequence ID" value="EUB57435.1"/>
    <property type="molecule type" value="Genomic_DNA"/>
</dbReference>
<organism evidence="2 3">
    <name type="scientific">Echinococcus granulosus</name>
    <name type="common">Hydatid tapeworm</name>
    <dbReference type="NCBI Taxonomy" id="6210"/>
    <lineage>
        <taxon>Eukaryota</taxon>
        <taxon>Metazoa</taxon>
        <taxon>Spiralia</taxon>
        <taxon>Lophotrochozoa</taxon>
        <taxon>Platyhelminthes</taxon>
        <taxon>Cestoda</taxon>
        <taxon>Eucestoda</taxon>
        <taxon>Cyclophyllidea</taxon>
        <taxon>Taeniidae</taxon>
        <taxon>Echinococcus</taxon>
        <taxon>Echinococcus granulosus group</taxon>
    </lineage>
</organism>
<dbReference type="Proteomes" id="UP000019149">
    <property type="component" value="Unassembled WGS sequence"/>
</dbReference>
<gene>
    <name evidence="2" type="ORF">EGR_07677</name>
</gene>
<protein>
    <recommendedName>
        <fullName evidence="1">F-box domain-containing protein</fullName>
    </recommendedName>
</protein>
<evidence type="ECO:0000313" key="2">
    <source>
        <dbReference type="EMBL" id="EUB57435.1"/>
    </source>
</evidence>
<evidence type="ECO:0000259" key="1">
    <source>
        <dbReference type="PROSITE" id="PS50181"/>
    </source>
</evidence>
<dbReference type="GeneID" id="36343392"/>
<accession>W6U8F1</accession>
<dbReference type="AlphaFoldDB" id="W6U8F1"/>